<reference evidence="1 2" key="1">
    <citation type="submission" date="2024-09" db="EMBL/GenBank/DDBJ databases">
        <authorList>
            <person name="Sun Q."/>
            <person name="Mori K."/>
        </authorList>
    </citation>
    <scope>NUCLEOTIDE SEQUENCE [LARGE SCALE GENOMIC DNA]</scope>
    <source>
        <strain evidence="1 2">TBRC 7907</strain>
    </source>
</reference>
<dbReference type="Gene3D" id="3.40.630.30">
    <property type="match status" value="1"/>
</dbReference>
<accession>A0ABV6A8I7</accession>
<dbReference type="RefSeq" id="WP_377862399.1">
    <property type="nucleotide sequence ID" value="NZ_JBHLZU010000036.1"/>
</dbReference>
<evidence type="ECO:0000313" key="1">
    <source>
        <dbReference type="EMBL" id="MFB9909486.1"/>
    </source>
</evidence>
<organism evidence="1 2">
    <name type="scientific">Allokutzneria oryzae</name>
    <dbReference type="NCBI Taxonomy" id="1378989"/>
    <lineage>
        <taxon>Bacteria</taxon>
        <taxon>Bacillati</taxon>
        <taxon>Actinomycetota</taxon>
        <taxon>Actinomycetes</taxon>
        <taxon>Pseudonocardiales</taxon>
        <taxon>Pseudonocardiaceae</taxon>
        <taxon>Allokutzneria</taxon>
    </lineage>
</organism>
<evidence type="ECO:0000313" key="2">
    <source>
        <dbReference type="Proteomes" id="UP001589693"/>
    </source>
</evidence>
<dbReference type="EMBL" id="JBHLZU010000036">
    <property type="protein sequence ID" value="MFB9909486.1"/>
    <property type="molecule type" value="Genomic_DNA"/>
</dbReference>
<dbReference type="SUPFAM" id="SSF55729">
    <property type="entry name" value="Acyl-CoA N-acyltransferases (Nat)"/>
    <property type="match status" value="1"/>
</dbReference>
<keyword evidence="2" id="KW-1185">Reference proteome</keyword>
<proteinExistence type="predicted"/>
<comment type="caution">
    <text evidence="1">The sequence shown here is derived from an EMBL/GenBank/DDBJ whole genome shotgun (WGS) entry which is preliminary data.</text>
</comment>
<dbReference type="InterPro" id="IPR016181">
    <property type="entry name" value="Acyl_CoA_acyltransferase"/>
</dbReference>
<protein>
    <submittedName>
        <fullName evidence="1">GNAT family N-acetyltransferase</fullName>
    </submittedName>
</protein>
<gene>
    <name evidence="1" type="ORF">ACFFQA_36595</name>
</gene>
<sequence length="208" mass="22131">MSNRDLEVVVREWVHGWALSRNTPAPVGEPDGYRIDVGLPGHRVRYVLPNTSTVDDRCAALTSPGTWLKVCGAPESVPRRWTVGEPEYLMSKDLAGAVNVAVPGPYHVEVLGEGAVRDVLVRSGNGERAARGRVAVWGTAAVVDQVVTEPAHRRRGLGRVVMGELGVLAAELGALRAVLVATEDGLGLYGALGWVVRSPVTAAHLPEP</sequence>
<name>A0ABV6A8I7_9PSEU</name>
<dbReference type="Proteomes" id="UP001589693">
    <property type="component" value="Unassembled WGS sequence"/>
</dbReference>